<evidence type="ECO:0000256" key="7">
    <source>
        <dbReference type="ARBA" id="ARBA00022741"/>
    </source>
</evidence>
<dbReference type="OrthoDB" id="7315605at2"/>
<keyword evidence="10" id="KW-0445">Lipid transport</keyword>
<reference evidence="16 17" key="1">
    <citation type="submission" date="2018-08" db="EMBL/GenBank/DDBJ databases">
        <title>Genomic Encyclopedia of Type Strains, Phase IV (KMG-IV): sequencing the most valuable type-strain genomes for metagenomic binning, comparative biology and taxonomic classification.</title>
        <authorList>
            <person name="Goeker M."/>
        </authorList>
    </citation>
    <scope>NUCLEOTIDE SEQUENCE [LARGE SCALE GENOMIC DNA]</scope>
    <source>
        <strain evidence="16 17">BW863</strain>
    </source>
</reference>
<keyword evidence="3" id="KW-0813">Transport</keyword>
<sequence>MAGPGVRDTFSASKAWLRALELTARIEREPQRTLPIVIDELAAQFGEAPALLSDRGTLSFKALAARMNAVARWALAQNLDGKTVGLLMTNQPDYLTIWLGITRAGGSVALLNTNLRGAPLSHCIAIAESRHIIVSASLHEGLEAALGQAKLAAQVWIHETDLDVALKSFATTPLPAAEHPGPRLSDRALCIYTSGTTGPPKAANISHRRIMTWSYWFAGILNTSANDRMMNCLPMYHSVGGIVAIGSVLVSGGAVVLQEKFSVHRFWDDVVRWDCTLFQYIGELCRYLLKVPENPHERAHRLRLACGNGLRADVWRPFQERFRIPHIIEFYAATEGTFSLINVEGEPGAIGRVPPFLAHRFPSAIVKFDVTHGEPLRDENGFCIPSAAGEAGEAIGQIAARDTTGARFEGYTSAADSEAKVLRNVFAEGDAWFRTGDLMRKDARGFYYFVDRIGDTFRWKGENVSTFEVAEALAACPGVVEATAYGVLVPGADGRAGMAALVLDAAFDLAAFHAHVQEHLPPYARPLFLRICETIETTETFKQKRAQLARDGFNPTEIRDVLYFDTGDAYVPLDASLFAHIAAGKLRL</sequence>
<evidence type="ECO:0000256" key="5">
    <source>
        <dbReference type="ARBA" id="ARBA00022598"/>
    </source>
</evidence>
<dbReference type="Pfam" id="PF00501">
    <property type="entry name" value="AMP-binding"/>
    <property type="match status" value="1"/>
</dbReference>
<organism evidence="16 17">
    <name type="scientific">Methylovirgula ligni</name>
    <dbReference type="NCBI Taxonomy" id="569860"/>
    <lineage>
        <taxon>Bacteria</taxon>
        <taxon>Pseudomonadati</taxon>
        <taxon>Pseudomonadota</taxon>
        <taxon>Alphaproteobacteria</taxon>
        <taxon>Hyphomicrobiales</taxon>
        <taxon>Beijerinckiaceae</taxon>
        <taxon>Methylovirgula</taxon>
    </lineage>
</organism>
<dbReference type="InterPro" id="IPR045851">
    <property type="entry name" value="AMP-bd_C_sf"/>
</dbReference>
<comment type="caution">
    <text evidence="16">The sequence shown here is derived from an EMBL/GenBank/DDBJ whole genome shotgun (WGS) entry which is preliminary data.</text>
</comment>
<comment type="similarity">
    <text evidence="2">Belongs to the ATP-dependent AMP-binding enzyme family.</text>
</comment>
<evidence type="ECO:0000256" key="4">
    <source>
        <dbReference type="ARBA" id="ARBA00022475"/>
    </source>
</evidence>
<evidence type="ECO:0000256" key="3">
    <source>
        <dbReference type="ARBA" id="ARBA00022448"/>
    </source>
</evidence>
<feature type="domain" description="AMP-dependent synthetase/ligase" evidence="14">
    <location>
        <begin position="40"/>
        <end position="353"/>
    </location>
</feature>
<evidence type="ECO:0000256" key="8">
    <source>
        <dbReference type="ARBA" id="ARBA00022840"/>
    </source>
</evidence>
<keyword evidence="12" id="KW-0576">Peroxisome</keyword>
<feature type="domain" description="AMP-binding enzyme C-terminal" evidence="15">
    <location>
        <begin position="468"/>
        <end position="542"/>
    </location>
</feature>
<comment type="subcellular location">
    <subcellularLocation>
        <location evidence="1">Cell membrane</location>
        <topology evidence="1">Multi-pass membrane protein</topology>
    </subcellularLocation>
    <subcellularLocation>
        <location evidence="13">Peroxisome membrane</location>
    </subcellularLocation>
</comment>
<evidence type="ECO:0000313" key="16">
    <source>
        <dbReference type="EMBL" id="REF88877.1"/>
    </source>
</evidence>
<dbReference type="GO" id="GO:0004467">
    <property type="term" value="F:long-chain fatty acid-CoA ligase activity"/>
    <property type="evidence" value="ECO:0007669"/>
    <property type="project" value="TreeGrafter"/>
</dbReference>
<evidence type="ECO:0000256" key="13">
    <source>
        <dbReference type="ARBA" id="ARBA00046271"/>
    </source>
</evidence>
<dbReference type="Pfam" id="PF13193">
    <property type="entry name" value="AMP-binding_C"/>
    <property type="match status" value="1"/>
</dbReference>
<evidence type="ECO:0000256" key="12">
    <source>
        <dbReference type="ARBA" id="ARBA00023140"/>
    </source>
</evidence>
<dbReference type="RefSeq" id="WP_115834724.1">
    <property type="nucleotide sequence ID" value="NZ_QUMO01000001.1"/>
</dbReference>
<dbReference type="GO" id="GO:0005524">
    <property type="term" value="F:ATP binding"/>
    <property type="evidence" value="ECO:0007669"/>
    <property type="project" value="UniProtKB-KW"/>
</dbReference>
<dbReference type="Gene3D" id="3.40.50.12780">
    <property type="entry name" value="N-terminal domain of ligase-like"/>
    <property type="match status" value="1"/>
</dbReference>
<gene>
    <name evidence="16" type="ORF">DES32_0088</name>
</gene>
<dbReference type="Gene3D" id="3.30.300.30">
    <property type="match status" value="1"/>
</dbReference>
<dbReference type="GO" id="GO:0005324">
    <property type="term" value="F:long-chain fatty acid transmembrane transporter activity"/>
    <property type="evidence" value="ECO:0007669"/>
    <property type="project" value="TreeGrafter"/>
</dbReference>
<accession>A0A3D9Z184</accession>
<dbReference type="SUPFAM" id="SSF56801">
    <property type="entry name" value="Acetyl-CoA synthetase-like"/>
    <property type="match status" value="1"/>
</dbReference>
<keyword evidence="9" id="KW-1133">Transmembrane helix</keyword>
<dbReference type="InterPro" id="IPR042099">
    <property type="entry name" value="ANL_N_sf"/>
</dbReference>
<name>A0A3D9Z184_9HYPH</name>
<keyword evidence="6" id="KW-0812">Transmembrane</keyword>
<evidence type="ECO:0000256" key="11">
    <source>
        <dbReference type="ARBA" id="ARBA00023136"/>
    </source>
</evidence>
<evidence type="ECO:0000313" key="17">
    <source>
        <dbReference type="Proteomes" id="UP000256900"/>
    </source>
</evidence>
<dbReference type="InterPro" id="IPR025110">
    <property type="entry name" value="AMP-bd_C"/>
</dbReference>
<dbReference type="GO" id="GO:0005886">
    <property type="term" value="C:plasma membrane"/>
    <property type="evidence" value="ECO:0007669"/>
    <property type="project" value="UniProtKB-SubCell"/>
</dbReference>
<dbReference type="AlphaFoldDB" id="A0A3D9Z184"/>
<evidence type="ECO:0000256" key="6">
    <source>
        <dbReference type="ARBA" id="ARBA00022692"/>
    </source>
</evidence>
<dbReference type="PANTHER" id="PTHR43107:SF15">
    <property type="entry name" value="FATTY ACID TRANSPORT PROTEIN 3, ISOFORM A"/>
    <property type="match status" value="1"/>
</dbReference>
<keyword evidence="17" id="KW-1185">Reference proteome</keyword>
<dbReference type="NCBIfam" id="NF006134">
    <property type="entry name" value="PRK08279.1"/>
    <property type="match status" value="1"/>
</dbReference>
<dbReference type="EMBL" id="QUMO01000001">
    <property type="protein sequence ID" value="REF88877.1"/>
    <property type="molecule type" value="Genomic_DNA"/>
</dbReference>
<dbReference type="FunFam" id="3.40.50.12780:FF:000019">
    <property type="entry name" value="Long-chain fatty acid transporter"/>
    <property type="match status" value="1"/>
</dbReference>
<keyword evidence="8" id="KW-0067">ATP-binding</keyword>
<evidence type="ECO:0000256" key="10">
    <source>
        <dbReference type="ARBA" id="ARBA00023055"/>
    </source>
</evidence>
<dbReference type="InterPro" id="IPR000873">
    <property type="entry name" value="AMP-dep_synth/lig_dom"/>
</dbReference>
<dbReference type="GO" id="GO:0044539">
    <property type="term" value="P:long-chain fatty acid import into cell"/>
    <property type="evidence" value="ECO:0007669"/>
    <property type="project" value="TreeGrafter"/>
</dbReference>
<dbReference type="FunFam" id="3.30.300.30:FF:000002">
    <property type="entry name" value="Long-chain fatty acid transport protein 1"/>
    <property type="match status" value="1"/>
</dbReference>
<evidence type="ECO:0000256" key="2">
    <source>
        <dbReference type="ARBA" id="ARBA00006432"/>
    </source>
</evidence>
<keyword evidence="5" id="KW-0436">Ligase</keyword>
<dbReference type="Proteomes" id="UP000256900">
    <property type="component" value="Unassembled WGS sequence"/>
</dbReference>
<dbReference type="PANTHER" id="PTHR43107">
    <property type="entry name" value="LONG-CHAIN FATTY ACID TRANSPORT PROTEIN"/>
    <property type="match status" value="1"/>
</dbReference>
<keyword evidence="11" id="KW-0472">Membrane</keyword>
<protein>
    <submittedName>
        <fullName evidence="16">Fatty-acyl-CoA synthase</fullName>
    </submittedName>
</protein>
<evidence type="ECO:0000256" key="9">
    <source>
        <dbReference type="ARBA" id="ARBA00022989"/>
    </source>
</evidence>
<evidence type="ECO:0000259" key="15">
    <source>
        <dbReference type="Pfam" id="PF13193"/>
    </source>
</evidence>
<keyword evidence="4" id="KW-1003">Cell membrane</keyword>
<evidence type="ECO:0000259" key="14">
    <source>
        <dbReference type="Pfam" id="PF00501"/>
    </source>
</evidence>
<proteinExistence type="inferred from homology"/>
<evidence type="ECO:0000256" key="1">
    <source>
        <dbReference type="ARBA" id="ARBA00004651"/>
    </source>
</evidence>
<keyword evidence="7" id="KW-0547">Nucleotide-binding</keyword>